<dbReference type="EMBL" id="JAODUO010007089">
    <property type="protein sequence ID" value="KAK2138809.1"/>
    <property type="molecule type" value="Genomic_DNA"/>
</dbReference>
<protein>
    <submittedName>
        <fullName evidence="1">Uncharacterized protein</fullName>
    </submittedName>
</protein>
<dbReference type="Proteomes" id="UP001209878">
    <property type="component" value="Unassembled WGS sequence"/>
</dbReference>
<proteinExistence type="predicted"/>
<name>A0AAD9IQ64_RIDPI</name>
<evidence type="ECO:0000313" key="2">
    <source>
        <dbReference type="Proteomes" id="UP001209878"/>
    </source>
</evidence>
<organism evidence="1 2">
    <name type="scientific">Ridgeia piscesae</name>
    <name type="common">Tubeworm</name>
    <dbReference type="NCBI Taxonomy" id="27915"/>
    <lineage>
        <taxon>Eukaryota</taxon>
        <taxon>Metazoa</taxon>
        <taxon>Spiralia</taxon>
        <taxon>Lophotrochozoa</taxon>
        <taxon>Annelida</taxon>
        <taxon>Polychaeta</taxon>
        <taxon>Sedentaria</taxon>
        <taxon>Canalipalpata</taxon>
        <taxon>Sabellida</taxon>
        <taxon>Siboglinidae</taxon>
        <taxon>Ridgeia</taxon>
    </lineage>
</organism>
<dbReference type="AlphaFoldDB" id="A0AAD9IQ64"/>
<gene>
    <name evidence="1" type="ORF">NP493_7100g00000</name>
</gene>
<reference evidence="1" key="1">
    <citation type="journal article" date="2023" name="Mol. Biol. Evol.">
        <title>Third-Generation Sequencing Reveals the Adaptive Role of the Epigenome in Three Deep-Sea Polychaetes.</title>
        <authorList>
            <person name="Perez M."/>
            <person name="Aroh O."/>
            <person name="Sun Y."/>
            <person name="Lan Y."/>
            <person name="Juniper S.K."/>
            <person name="Young C.R."/>
            <person name="Angers B."/>
            <person name="Qian P.Y."/>
        </authorList>
    </citation>
    <scope>NUCLEOTIDE SEQUENCE</scope>
    <source>
        <strain evidence="1">R07B-5</strain>
    </source>
</reference>
<evidence type="ECO:0000313" key="1">
    <source>
        <dbReference type="EMBL" id="KAK2138809.1"/>
    </source>
</evidence>
<comment type="caution">
    <text evidence="1">The sequence shown here is derived from an EMBL/GenBank/DDBJ whole genome shotgun (WGS) entry which is preliminary data.</text>
</comment>
<keyword evidence="2" id="KW-1185">Reference proteome</keyword>
<sequence length="53" mass="6320">MHFRECPHIIARHTKQNTQPTHHHTHVTHTTHTTNYINTHTHTLHNNSIQLSR</sequence>
<accession>A0AAD9IQ64</accession>